<dbReference type="InterPro" id="IPR053931">
    <property type="entry name" value="RapZ_C"/>
</dbReference>
<comment type="caution">
    <text evidence="7">The sequence shown here is derived from an EMBL/GenBank/DDBJ whole genome shotgun (WGS) entry which is preliminary data.</text>
</comment>
<gene>
    <name evidence="7" type="primary">rapZ</name>
    <name evidence="7" type="ORF">JKK62_05505</name>
</gene>
<dbReference type="InterPro" id="IPR053930">
    <property type="entry name" value="RapZ-like_N"/>
</dbReference>
<feature type="binding site" evidence="4">
    <location>
        <begin position="8"/>
        <end position="15"/>
    </location>
    <ligand>
        <name>ATP</name>
        <dbReference type="ChEBI" id="CHEBI:30616"/>
    </ligand>
</feature>
<dbReference type="InterPro" id="IPR005337">
    <property type="entry name" value="RapZ-like"/>
</dbReference>
<dbReference type="PANTHER" id="PTHR30448:SF0">
    <property type="entry name" value="RNASE ADAPTER PROTEIN RAPZ"/>
    <property type="match status" value="1"/>
</dbReference>
<keyword evidence="3 4" id="KW-0342">GTP-binding</keyword>
<evidence type="ECO:0000256" key="1">
    <source>
        <dbReference type="ARBA" id="ARBA00022741"/>
    </source>
</evidence>
<dbReference type="GO" id="GO:0005524">
    <property type="term" value="F:ATP binding"/>
    <property type="evidence" value="ECO:0007669"/>
    <property type="project" value="UniProtKB-UniRule"/>
</dbReference>
<evidence type="ECO:0000256" key="3">
    <source>
        <dbReference type="ARBA" id="ARBA00023134"/>
    </source>
</evidence>
<proteinExistence type="inferred from homology"/>
<keyword evidence="1 4" id="KW-0547">Nucleotide-binding</keyword>
<feature type="domain" description="RapZ-like N-terminal" evidence="5">
    <location>
        <begin position="1"/>
        <end position="159"/>
    </location>
</feature>
<keyword evidence="8" id="KW-1185">Reference proteome</keyword>
<evidence type="ECO:0000313" key="8">
    <source>
        <dbReference type="Proteomes" id="UP000633365"/>
    </source>
</evidence>
<dbReference type="EMBL" id="JAEQMG010000048">
    <property type="protein sequence ID" value="MBK6088112.1"/>
    <property type="molecule type" value="Genomic_DNA"/>
</dbReference>
<dbReference type="GO" id="GO:0005525">
    <property type="term" value="F:GTP binding"/>
    <property type="evidence" value="ECO:0007669"/>
    <property type="project" value="UniProtKB-UniRule"/>
</dbReference>
<keyword evidence="2 4" id="KW-0067">ATP-binding</keyword>
<name>A0A934TYY7_9FIRM</name>
<dbReference type="Proteomes" id="UP000633365">
    <property type="component" value="Unassembled WGS sequence"/>
</dbReference>
<protein>
    <submittedName>
        <fullName evidence="7">RNase adapter RapZ</fullName>
    </submittedName>
</protein>
<evidence type="ECO:0000259" key="6">
    <source>
        <dbReference type="Pfam" id="PF22740"/>
    </source>
</evidence>
<evidence type="ECO:0000313" key="7">
    <source>
        <dbReference type="EMBL" id="MBK6088112.1"/>
    </source>
</evidence>
<evidence type="ECO:0000259" key="5">
    <source>
        <dbReference type="Pfam" id="PF03668"/>
    </source>
</evidence>
<dbReference type="SUPFAM" id="SSF52540">
    <property type="entry name" value="P-loop containing nucleoside triphosphate hydrolases"/>
    <property type="match status" value="1"/>
</dbReference>
<dbReference type="Pfam" id="PF22740">
    <property type="entry name" value="PapZ_C"/>
    <property type="match status" value="1"/>
</dbReference>
<evidence type="ECO:0000256" key="2">
    <source>
        <dbReference type="ARBA" id="ARBA00022840"/>
    </source>
</evidence>
<dbReference type="Gene3D" id="3.40.50.300">
    <property type="entry name" value="P-loop containing nucleotide triphosphate hydrolases"/>
    <property type="match status" value="1"/>
</dbReference>
<sequence length="288" mass="32209">MEFVILTGLSGAGKTNALHAMEDSGYYCVDNLPPLLLETFYDLCDNSTDNRMKKVAVVADARSGEMFADIPEVISKLRLEGKQFKILFLDAKPNTLLVRFKGTRRKHPLIGEIASGSIEEAVELENELMNGVKAMADYVIDTTFMNPNELMERVTTLFSAGAHDTLLVTCVSFGYKYGLPPEADMVLDVRCLPNPFYIKELKPLTGLDEQVRNYICGFDVMGEFLDHLYAFIDYLISLYRNEGKSELVIGVGCTGGKHRSVTVARMLNTHLLENGQKSAIHHRDIWKA</sequence>
<feature type="binding site" evidence="4">
    <location>
        <begin position="60"/>
        <end position="63"/>
    </location>
    <ligand>
        <name>GTP</name>
        <dbReference type="ChEBI" id="CHEBI:37565"/>
    </ligand>
</feature>
<dbReference type="RefSeq" id="WP_186832886.1">
    <property type="nucleotide sequence ID" value="NZ_JAEQMG010000048.1"/>
</dbReference>
<organism evidence="7 8">
    <name type="scientific">Ruminococcus difficilis</name>
    <dbReference type="NCBI Taxonomy" id="2763069"/>
    <lineage>
        <taxon>Bacteria</taxon>
        <taxon>Bacillati</taxon>
        <taxon>Bacillota</taxon>
        <taxon>Clostridia</taxon>
        <taxon>Eubacteriales</taxon>
        <taxon>Oscillospiraceae</taxon>
        <taxon>Ruminococcus</taxon>
    </lineage>
</organism>
<dbReference type="AlphaFoldDB" id="A0A934TYY7"/>
<dbReference type="PIRSF" id="PIRSF005052">
    <property type="entry name" value="P-loopkin"/>
    <property type="match status" value="1"/>
</dbReference>
<reference evidence="7" key="1">
    <citation type="submission" date="2021-01" db="EMBL/GenBank/DDBJ databases">
        <title>Genome public.</title>
        <authorList>
            <person name="Liu C."/>
            <person name="Sun Q."/>
        </authorList>
    </citation>
    <scope>NUCLEOTIDE SEQUENCE</scope>
    <source>
        <strain evidence="7">M6</strain>
    </source>
</reference>
<dbReference type="InterPro" id="IPR027417">
    <property type="entry name" value="P-loop_NTPase"/>
</dbReference>
<feature type="domain" description="RapZ C-terminal" evidence="6">
    <location>
        <begin position="168"/>
        <end position="285"/>
    </location>
</feature>
<dbReference type="PANTHER" id="PTHR30448">
    <property type="entry name" value="RNASE ADAPTER PROTEIN RAPZ"/>
    <property type="match status" value="1"/>
</dbReference>
<evidence type="ECO:0000256" key="4">
    <source>
        <dbReference type="HAMAP-Rule" id="MF_00636"/>
    </source>
</evidence>
<dbReference type="Pfam" id="PF03668">
    <property type="entry name" value="RapZ-like_N"/>
    <property type="match status" value="1"/>
</dbReference>
<accession>A0A934TYY7</accession>
<dbReference type="HAMAP" id="MF_00636">
    <property type="entry name" value="RapZ_like"/>
    <property type="match status" value="1"/>
</dbReference>
<dbReference type="NCBIfam" id="NF003828">
    <property type="entry name" value="PRK05416.1"/>
    <property type="match status" value="1"/>
</dbReference>